<protein>
    <submittedName>
        <fullName evidence="8">Uncharacterized protein</fullName>
    </submittedName>
</protein>
<accession>A0AA88RZ63</accession>
<dbReference type="FunFam" id="3.40.50.1110:FF:000003">
    <property type="entry name" value="GDSL esterase/lipase APG"/>
    <property type="match status" value="1"/>
</dbReference>
<comment type="subcellular location">
    <subcellularLocation>
        <location evidence="1">Secreted</location>
    </subcellularLocation>
</comment>
<dbReference type="AlphaFoldDB" id="A0AA88RZ63"/>
<dbReference type="Gene3D" id="3.40.50.1110">
    <property type="entry name" value="SGNH hydrolase"/>
    <property type="match status" value="2"/>
</dbReference>
<dbReference type="InterPro" id="IPR035669">
    <property type="entry name" value="SGNH_plant_lipase-like"/>
</dbReference>
<name>A0AA88RZ63_9ASTE</name>
<reference evidence="8" key="1">
    <citation type="submission" date="2022-12" db="EMBL/GenBank/DDBJ databases">
        <title>Draft genome assemblies for two species of Escallonia (Escalloniales).</title>
        <authorList>
            <person name="Chanderbali A."/>
            <person name="Dervinis C."/>
            <person name="Anghel I."/>
            <person name="Soltis D."/>
            <person name="Soltis P."/>
            <person name="Zapata F."/>
        </authorList>
    </citation>
    <scope>NUCLEOTIDE SEQUENCE</scope>
    <source>
        <strain evidence="8">UCBG92.1500</strain>
        <tissue evidence="8">Leaf</tissue>
    </source>
</reference>
<keyword evidence="3" id="KW-0964">Secreted</keyword>
<dbReference type="GO" id="GO:0005576">
    <property type="term" value="C:extracellular region"/>
    <property type="evidence" value="ECO:0007669"/>
    <property type="project" value="UniProtKB-SubCell"/>
</dbReference>
<keyword evidence="4" id="KW-0732">Signal</keyword>
<sequence length="539" mass="59363">MSHINSRGPYMLAVGTAQLGLWSRLSLASEWPEHVCGEPQVPCYFIFGDSLVDNGNNNALDTLNKANFAPYGIDFKYGPTGRFTNGRNIADIIAELLGFDDYIPPYATARGPDILKGVNYGSGSAGIRDETGQQGGARISMNAQLQNHRATVARITALLGSRRLANEYLNKCLYTVGMGNNDYINNYFMPQYYPSSKLYTPDQYAADLIRRYSLQLKKLYRSGARKVGVFGVGDIGCAPFELATHGTNGSSSPCVEMIDDAVKLFNTRLPKMLDDLNNKLANAKFIFINETSSGDSSSLGFKVVNAPCCKANTQSNKGLCVPDLYPCSNRTEFVYWDGFHPTETANELLAAAAYFVLSPLLSPRIDTWAQKDGDSELLGFTDFIPPFATARGQDILRGVNYASGGGGIRAETGRNVGGRISFDSQLLHHGITVSRITALQRNLTFTREYLSKCIYTVGMGSNDYINNYFMPQSYPTSARFTPDQYAAVLIQQYSQQLREYVRLFHSTEIINVLAATRAYNASSPSDAYPVDIRTLAQLQ</sequence>
<keyword evidence="7" id="KW-0443">Lipid metabolism</keyword>
<dbReference type="GO" id="GO:0016788">
    <property type="term" value="F:hydrolase activity, acting on ester bonds"/>
    <property type="evidence" value="ECO:0007669"/>
    <property type="project" value="InterPro"/>
</dbReference>
<keyword evidence="9" id="KW-1185">Reference proteome</keyword>
<dbReference type="CDD" id="cd01837">
    <property type="entry name" value="SGNH_plant_lipase_like"/>
    <property type="match status" value="1"/>
</dbReference>
<evidence type="ECO:0000256" key="2">
    <source>
        <dbReference type="ARBA" id="ARBA00008668"/>
    </source>
</evidence>
<proteinExistence type="inferred from homology"/>
<keyword evidence="5" id="KW-0378">Hydrolase</keyword>
<evidence type="ECO:0000256" key="3">
    <source>
        <dbReference type="ARBA" id="ARBA00022525"/>
    </source>
</evidence>
<evidence type="ECO:0000256" key="7">
    <source>
        <dbReference type="ARBA" id="ARBA00023098"/>
    </source>
</evidence>
<dbReference type="PANTHER" id="PTHR45650">
    <property type="entry name" value="GDSL-LIKE LIPASE/ACYLHYDROLASE-RELATED"/>
    <property type="match status" value="1"/>
</dbReference>
<dbReference type="InterPro" id="IPR001087">
    <property type="entry name" value="GDSL"/>
</dbReference>
<evidence type="ECO:0000313" key="9">
    <source>
        <dbReference type="Proteomes" id="UP001187471"/>
    </source>
</evidence>
<evidence type="ECO:0000256" key="4">
    <source>
        <dbReference type="ARBA" id="ARBA00022729"/>
    </source>
</evidence>
<dbReference type="Pfam" id="PF00657">
    <property type="entry name" value="Lipase_GDSL"/>
    <property type="match status" value="2"/>
</dbReference>
<evidence type="ECO:0000313" key="8">
    <source>
        <dbReference type="EMBL" id="KAK2994584.1"/>
    </source>
</evidence>
<keyword evidence="6" id="KW-0442">Lipid degradation</keyword>
<comment type="similarity">
    <text evidence="2">Belongs to the 'GDSL' lipolytic enzyme family.</text>
</comment>
<gene>
    <name evidence="8" type="ORF">RJ640_012751</name>
</gene>
<evidence type="ECO:0000256" key="1">
    <source>
        <dbReference type="ARBA" id="ARBA00004613"/>
    </source>
</evidence>
<dbReference type="EMBL" id="JAVXUO010000187">
    <property type="protein sequence ID" value="KAK2994584.1"/>
    <property type="molecule type" value="Genomic_DNA"/>
</dbReference>
<dbReference type="PANTHER" id="PTHR45650:SF9">
    <property type="entry name" value="SGNH HYDROLASE-TYPE ESTERASE DOMAIN-CONTAINING PROTEIN"/>
    <property type="match status" value="1"/>
</dbReference>
<evidence type="ECO:0000256" key="5">
    <source>
        <dbReference type="ARBA" id="ARBA00022801"/>
    </source>
</evidence>
<dbReference type="GO" id="GO:0016042">
    <property type="term" value="P:lipid catabolic process"/>
    <property type="evidence" value="ECO:0007669"/>
    <property type="project" value="UniProtKB-KW"/>
</dbReference>
<organism evidence="8 9">
    <name type="scientific">Escallonia rubra</name>
    <dbReference type="NCBI Taxonomy" id="112253"/>
    <lineage>
        <taxon>Eukaryota</taxon>
        <taxon>Viridiplantae</taxon>
        <taxon>Streptophyta</taxon>
        <taxon>Embryophyta</taxon>
        <taxon>Tracheophyta</taxon>
        <taxon>Spermatophyta</taxon>
        <taxon>Magnoliopsida</taxon>
        <taxon>eudicotyledons</taxon>
        <taxon>Gunneridae</taxon>
        <taxon>Pentapetalae</taxon>
        <taxon>asterids</taxon>
        <taxon>campanulids</taxon>
        <taxon>Escalloniales</taxon>
        <taxon>Escalloniaceae</taxon>
        <taxon>Escallonia</taxon>
    </lineage>
</organism>
<comment type="caution">
    <text evidence="8">The sequence shown here is derived from an EMBL/GenBank/DDBJ whole genome shotgun (WGS) entry which is preliminary data.</text>
</comment>
<dbReference type="Proteomes" id="UP001187471">
    <property type="component" value="Unassembled WGS sequence"/>
</dbReference>
<dbReference type="SUPFAM" id="SSF52266">
    <property type="entry name" value="SGNH hydrolase"/>
    <property type="match status" value="1"/>
</dbReference>
<dbReference type="InterPro" id="IPR051238">
    <property type="entry name" value="GDSL_esterase/lipase"/>
</dbReference>
<dbReference type="InterPro" id="IPR036514">
    <property type="entry name" value="SGNH_hydro_sf"/>
</dbReference>
<evidence type="ECO:0000256" key="6">
    <source>
        <dbReference type="ARBA" id="ARBA00022963"/>
    </source>
</evidence>